<keyword evidence="9 16" id="KW-1133">Transmembrane helix</keyword>
<evidence type="ECO:0000256" key="3">
    <source>
        <dbReference type="ARBA" id="ARBA00010441"/>
    </source>
</evidence>
<dbReference type="InterPro" id="IPR012616">
    <property type="entry name" value="CDP-OH_P_trans_C"/>
</dbReference>
<keyword evidence="12" id="KW-0594">Phospholipid biosynthesis</keyword>
<evidence type="ECO:0000256" key="8">
    <source>
        <dbReference type="ARBA" id="ARBA00022692"/>
    </source>
</evidence>
<evidence type="ECO:0000256" key="13">
    <source>
        <dbReference type="ARBA" id="ARBA00023264"/>
    </source>
</evidence>
<evidence type="ECO:0000256" key="15">
    <source>
        <dbReference type="RuleBase" id="RU003750"/>
    </source>
</evidence>
<dbReference type="Gene3D" id="1.20.120.1760">
    <property type="match status" value="1"/>
</dbReference>
<feature type="transmembrane region" description="Helical" evidence="16">
    <location>
        <begin position="98"/>
        <end position="118"/>
    </location>
</feature>
<evidence type="ECO:0000256" key="7">
    <source>
        <dbReference type="ARBA" id="ARBA00022679"/>
    </source>
</evidence>
<evidence type="ECO:0000313" key="18">
    <source>
        <dbReference type="EMBL" id="GGF21605.1"/>
    </source>
</evidence>
<comment type="catalytic activity">
    <reaction evidence="1">
        <text>a CDP-1,2-diacyl-sn-glycerol + L-serine = a 1,2-diacyl-sn-glycero-3-phospho-L-serine + CMP + H(+)</text>
        <dbReference type="Rhea" id="RHEA:16913"/>
        <dbReference type="ChEBI" id="CHEBI:15378"/>
        <dbReference type="ChEBI" id="CHEBI:33384"/>
        <dbReference type="ChEBI" id="CHEBI:57262"/>
        <dbReference type="ChEBI" id="CHEBI:58332"/>
        <dbReference type="ChEBI" id="CHEBI:60377"/>
        <dbReference type="EC" id="2.7.8.8"/>
    </reaction>
</comment>
<evidence type="ECO:0000256" key="9">
    <source>
        <dbReference type="ARBA" id="ARBA00022989"/>
    </source>
</evidence>
<sequence length="269" mass="28575">MRPIGGLSINRMIPNMLTLLALCAGMTAIRFAVAGKFEQGVSAILIAGVLDGLDGRIARLLKSTSSFGAQLDSLSDFISFGVAPAVLLYVWTMQSIGSPGWAVACLFAVCMSLRLARFNTQLGLPDPPPYAYNFFTGVPAPAAAGLSLMPVVANFEFGADFLRSPYLIAATTAIISGLMVSRVPTFSFKRFRIPHDYVVPVMLGIGAFAAFLAAEPWETLLVLGLIYLGLIPLSVRSYRRLKRAAEEIRAGRGDGGAVLRAVDGGAQQG</sequence>
<feature type="transmembrane region" description="Helical" evidence="16">
    <location>
        <begin position="197"/>
        <end position="214"/>
    </location>
</feature>
<evidence type="ECO:0000256" key="4">
    <source>
        <dbReference type="ARBA" id="ARBA00013174"/>
    </source>
</evidence>
<keyword evidence="7 15" id="KW-0808">Transferase</keyword>
<dbReference type="EMBL" id="BMJQ01000007">
    <property type="protein sequence ID" value="GGF21605.1"/>
    <property type="molecule type" value="Genomic_DNA"/>
</dbReference>
<evidence type="ECO:0000256" key="10">
    <source>
        <dbReference type="ARBA" id="ARBA00023098"/>
    </source>
</evidence>
<dbReference type="InterPro" id="IPR000462">
    <property type="entry name" value="CDP-OH_P_trans"/>
</dbReference>
<keyword evidence="8 16" id="KW-0812">Transmembrane</keyword>
<gene>
    <name evidence="18" type="ORF">GCM10011611_29600</name>
</gene>
<keyword evidence="10" id="KW-0443">Lipid metabolism</keyword>
<dbReference type="EC" id="2.7.8.8" evidence="4"/>
<dbReference type="Pfam" id="PF01066">
    <property type="entry name" value="CDP-OH_P_transf"/>
    <property type="match status" value="1"/>
</dbReference>
<dbReference type="InterPro" id="IPR004533">
    <property type="entry name" value="CDP-diaglyc--ser_O-PTrfase"/>
</dbReference>
<keyword evidence="13" id="KW-1208">Phospholipid metabolism</keyword>
<evidence type="ECO:0000256" key="5">
    <source>
        <dbReference type="ARBA" id="ARBA00017171"/>
    </source>
</evidence>
<evidence type="ECO:0000256" key="1">
    <source>
        <dbReference type="ARBA" id="ARBA00000287"/>
    </source>
</evidence>
<organism evidence="18 19">
    <name type="scientific">Aliidongia dinghuensis</name>
    <dbReference type="NCBI Taxonomy" id="1867774"/>
    <lineage>
        <taxon>Bacteria</taxon>
        <taxon>Pseudomonadati</taxon>
        <taxon>Pseudomonadota</taxon>
        <taxon>Alphaproteobacteria</taxon>
        <taxon>Rhodospirillales</taxon>
        <taxon>Dongiaceae</taxon>
        <taxon>Aliidongia</taxon>
    </lineage>
</organism>
<protein>
    <recommendedName>
        <fullName evidence="5">CDP-diacylglycerol--serine O-phosphatidyltransferase</fullName>
        <ecNumber evidence="4">2.7.8.8</ecNumber>
    </recommendedName>
    <alternativeName>
        <fullName evidence="14">Phosphatidylserine synthase</fullName>
    </alternativeName>
</protein>
<dbReference type="PROSITE" id="PS00379">
    <property type="entry name" value="CDP_ALCOHOL_P_TRANSF"/>
    <property type="match status" value="1"/>
</dbReference>
<dbReference type="GO" id="GO:0003882">
    <property type="term" value="F:CDP-diacylglycerol-serine O-phosphatidyltransferase activity"/>
    <property type="evidence" value="ECO:0007669"/>
    <property type="project" value="UniProtKB-EC"/>
</dbReference>
<proteinExistence type="inferred from homology"/>
<evidence type="ECO:0000256" key="14">
    <source>
        <dbReference type="ARBA" id="ARBA00032361"/>
    </source>
</evidence>
<comment type="subcellular location">
    <subcellularLocation>
        <location evidence="2">Endomembrane system</location>
        <topology evidence="2">Multi-pass membrane protein</topology>
    </subcellularLocation>
</comment>
<dbReference type="GO" id="GO:0012505">
    <property type="term" value="C:endomembrane system"/>
    <property type="evidence" value="ECO:0007669"/>
    <property type="project" value="UniProtKB-SubCell"/>
</dbReference>
<dbReference type="PANTHER" id="PTHR14269:SF61">
    <property type="entry name" value="CDP-DIACYLGLYCEROL--SERINE O-PHOSPHATIDYLTRANSFERASE"/>
    <property type="match status" value="1"/>
</dbReference>
<evidence type="ECO:0000256" key="6">
    <source>
        <dbReference type="ARBA" id="ARBA00022516"/>
    </source>
</evidence>
<reference evidence="18" key="2">
    <citation type="submission" date="2020-09" db="EMBL/GenBank/DDBJ databases">
        <authorList>
            <person name="Sun Q."/>
            <person name="Zhou Y."/>
        </authorList>
    </citation>
    <scope>NUCLEOTIDE SEQUENCE</scope>
    <source>
        <strain evidence="18">CGMCC 1.15725</strain>
    </source>
</reference>
<evidence type="ECO:0000259" key="17">
    <source>
        <dbReference type="Pfam" id="PF08009"/>
    </source>
</evidence>
<dbReference type="InterPro" id="IPR048254">
    <property type="entry name" value="CDP_ALCOHOL_P_TRANSF_CS"/>
</dbReference>
<dbReference type="GO" id="GO:0008654">
    <property type="term" value="P:phospholipid biosynthetic process"/>
    <property type="evidence" value="ECO:0007669"/>
    <property type="project" value="UniProtKB-KW"/>
</dbReference>
<dbReference type="GO" id="GO:0016020">
    <property type="term" value="C:membrane"/>
    <property type="evidence" value="ECO:0007669"/>
    <property type="project" value="InterPro"/>
</dbReference>
<name>A0A8J2YUI9_9PROT</name>
<reference evidence="18" key="1">
    <citation type="journal article" date="2014" name="Int. J. Syst. Evol. Microbiol.">
        <title>Complete genome sequence of Corynebacterium casei LMG S-19264T (=DSM 44701T), isolated from a smear-ripened cheese.</title>
        <authorList>
            <consortium name="US DOE Joint Genome Institute (JGI-PGF)"/>
            <person name="Walter F."/>
            <person name="Albersmeier A."/>
            <person name="Kalinowski J."/>
            <person name="Ruckert C."/>
        </authorList>
    </citation>
    <scope>NUCLEOTIDE SEQUENCE</scope>
    <source>
        <strain evidence="18">CGMCC 1.15725</strain>
    </source>
</reference>
<dbReference type="NCBIfam" id="TIGR00473">
    <property type="entry name" value="pssA"/>
    <property type="match status" value="1"/>
</dbReference>
<dbReference type="PANTHER" id="PTHR14269">
    <property type="entry name" value="CDP-DIACYLGLYCEROL--GLYCEROL-3-PHOSPHATE 3-PHOSPHATIDYLTRANSFERASE-RELATED"/>
    <property type="match status" value="1"/>
</dbReference>
<evidence type="ECO:0000256" key="2">
    <source>
        <dbReference type="ARBA" id="ARBA00004127"/>
    </source>
</evidence>
<keyword evidence="11 16" id="KW-0472">Membrane</keyword>
<accession>A0A8J2YUI9</accession>
<feature type="transmembrane region" description="Helical" evidence="16">
    <location>
        <begin position="130"/>
        <end position="153"/>
    </location>
</feature>
<feature type="transmembrane region" description="Helical" evidence="16">
    <location>
        <begin position="165"/>
        <end position="185"/>
    </location>
</feature>
<evidence type="ECO:0000256" key="12">
    <source>
        <dbReference type="ARBA" id="ARBA00023209"/>
    </source>
</evidence>
<dbReference type="Pfam" id="PF08009">
    <property type="entry name" value="CDP-OH_P_tran_2"/>
    <property type="match status" value="1"/>
</dbReference>
<evidence type="ECO:0000256" key="16">
    <source>
        <dbReference type="SAM" id="Phobius"/>
    </source>
</evidence>
<keyword evidence="6" id="KW-0444">Lipid biosynthesis</keyword>
<keyword evidence="19" id="KW-1185">Reference proteome</keyword>
<evidence type="ECO:0000256" key="11">
    <source>
        <dbReference type="ARBA" id="ARBA00023136"/>
    </source>
</evidence>
<feature type="transmembrane region" description="Helical" evidence="16">
    <location>
        <begin position="220"/>
        <end position="238"/>
    </location>
</feature>
<dbReference type="AlphaFoldDB" id="A0A8J2YUI9"/>
<comment type="caution">
    <text evidence="18">The sequence shown here is derived from an EMBL/GenBank/DDBJ whole genome shotgun (WGS) entry which is preliminary data.</text>
</comment>
<feature type="domain" description="CDP-alcohol phosphatidyltransferase C-terminal" evidence="17">
    <location>
        <begin position="197"/>
        <end position="232"/>
    </location>
</feature>
<evidence type="ECO:0000313" key="19">
    <source>
        <dbReference type="Proteomes" id="UP000646365"/>
    </source>
</evidence>
<dbReference type="InterPro" id="IPR043130">
    <property type="entry name" value="CDP-OH_PTrfase_TM_dom"/>
</dbReference>
<dbReference type="RefSeq" id="WP_189047037.1">
    <property type="nucleotide sequence ID" value="NZ_BMJQ01000007.1"/>
</dbReference>
<comment type="similarity">
    <text evidence="3 15">Belongs to the CDP-alcohol phosphatidyltransferase class-I family.</text>
</comment>
<dbReference type="Proteomes" id="UP000646365">
    <property type="component" value="Unassembled WGS sequence"/>
</dbReference>
<dbReference type="InterPro" id="IPR050324">
    <property type="entry name" value="CDP-alcohol_PTase-I"/>
</dbReference>